<evidence type="ECO:0000256" key="4">
    <source>
        <dbReference type="SAM" id="Coils"/>
    </source>
</evidence>
<feature type="domain" description="HOOK N-terminal" evidence="6">
    <location>
        <begin position="2"/>
        <end position="138"/>
    </location>
</feature>
<feature type="region of interest" description="Disordered" evidence="5">
    <location>
        <begin position="627"/>
        <end position="678"/>
    </location>
</feature>
<evidence type="ECO:0000259" key="6">
    <source>
        <dbReference type="Pfam" id="PF19047"/>
    </source>
</evidence>
<keyword evidence="2" id="KW-0963">Cytoplasm</keyword>
<keyword evidence="8" id="KW-1185">Reference proteome</keyword>
<dbReference type="GO" id="GO:0031122">
    <property type="term" value="P:cytoplasmic microtubule organization"/>
    <property type="evidence" value="ECO:0007669"/>
    <property type="project" value="TreeGrafter"/>
</dbReference>
<evidence type="ECO:0000256" key="2">
    <source>
        <dbReference type="ARBA" id="ARBA00022490"/>
    </source>
</evidence>
<dbReference type="OrthoDB" id="49395at2759"/>
<feature type="coiled-coil region" evidence="4">
    <location>
        <begin position="488"/>
        <end position="515"/>
    </location>
</feature>
<feature type="coiled-coil region" evidence="4">
    <location>
        <begin position="267"/>
        <end position="397"/>
    </location>
</feature>
<dbReference type="GO" id="GO:0005737">
    <property type="term" value="C:cytoplasm"/>
    <property type="evidence" value="ECO:0007669"/>
    <property type="project" value="UniProtKB-SubCell"/>
</dbReference>
<dbReference type="SUPFAM" id="SSF116907">
    <property type="entry name" value="Hook domain"/>
    <property type="match status" value="1"/>
</dbReference>
<dbReference type="InterPro" id="IPR036872">
    <property type="entry name" value="CH_dom_sf"/>
</dbReference>
<feature type="compositionally biased region" description="Basic and acidic residues" evidence="5">
    <location>
        <begin position="657"/>
        <end position="667"/>
    </location>
</feature>
<dbReference type="CDD" id="cd22211">
    <property type="entry name" value="HkD_SF"/>
    <property type="match status" value="1"/>
</dbReference>
<proteinExistence type="predicted"/>
<dbReference type="InterPro" id="IPR043936">
    <property type="entry name" value="HOOK_N"/>
</dbReference>
<gene>
    <name evidence="7" type="ORF">A3Q56_01749</name>
</gene>
<protein>
    <recommendedName>
        <fullName evidence="6">HOOK N-terminal domain-containing protein</fullName>
    </recommendedName>
</protein>
<keyword evidence="3 4" id="KW-0175">Coiled coil</keyword>
<name>A0A177B8D5_9BILA</name>
<evidence type="ECO:0000256" key="1">
    <source>
        <dbReference type="ARBA" id="ARBA00004496"/>
    </source>
</evidence>
<dbReference type="Pfam" id="PF19047">
    <property type="entry name" value="HOOK_N"/>
    <property type="match status" value="1"/>
</dbReference>
<sequence>MDSLIKWVNTFKIFENITLQDLTKIDTIGQLLSEIDSSFFTNEWLKDKINFDKDDTYLGIKTLKIDQILQDMELYFLTVHKIQSKIKPDAVGIVQNKKDEIYDLLINVVGCAINCKNRNYFITVIMSELDSVTQIEVKKVIEKFMNNSQKLAIEDQNTVLVSVCQSINRKFIFANNENIEYKKQIIKCDSEMENSYKRIQDKIQNVYENKSKDNEFKNQAILEKIRSELQEKTQHLFNSMHVQEELKKEILNLKKIGSLNQEQSLSIMRLKNENSRLTDLVDELKHENENLSVLQSEFDNLKSCVIEKDSLKRETKLLDNQIKDLMKTNEDLQQESRKLEILNIEIERLKLKNVKLKEELQGEVSFNDKISSISYENNEYVLRLDQVEFENKELKSKLNYIDKSNHLPVPINDENNMKSEDPELLDIPPSIRIKVYKLEQKIKQLTNSNKIDVNSQLMDDYKERIFYLESTIDKLKSNGGEPNNRETVSKLVEQNSNLQRQLMDSKKRIDATIQNYKRFFEKCRSIIKNYQKLPAKMSDLIEKDKTIEELNSKIKYLTNLNTVSNQDIINLNINKKGNLFNTVNFTNKTKSTETKLRCEKLRKSKTWLNMKSLSGNDKVSIDCDMSEKKIRPKSSNKSDTLRKENKRPTSLHSTKSNRQETYKEIKKSKLKSPLNYNK</sequence>
<evidence type="ECO:0000256" key="3">
    <source>
        <dbReference type="ARBA" id="ARBA00023054"/>
    </source>
</evidence>
<evidence type="ECO:0000313" key="7">
    <source>
        <dbReference type="EMBL" id="OAF70505.1"/>
    </source>
</evidence>
<dbReference type="GO" id="GO:0005815">
    <property type="term" value="C:microtubule organizing center"/>
    <property type="evidence" value="ECO:0007669"/>
    <property type="project" value="TreeGrafter"/>
</dbReference>
<dbReference type="PANTHER" id="PTHR18947">
    <property type="entry name" value="HOOK PROTEINS"/>
    <property type="match status" value="1"/>
</dbReference>
<reference evidence="7 8" key="1">
    <citation type="submission" date="2016-04" db="EMBL/GenBank/DDBJ databases">
        <title>The genome of Intoshia linei affirms orthonectids as highly simplified spiralians.</title>
        <authorList>
            <person name="Mikhailov K.V."/>
            <person name="Slusarev G.S."/>
            <person name="Nikitin M.A."/>
            <person name="Logacheva M.D."/>
            <person name="Penin A."/>
            <person name="Aleoshin V."/>
            <person name="Panchin Y.V."/>
        </authorList>
    </citation>
    <scope>NUCLEOTIDE SEQUENCE [LARGE SCALE GENOMIC DNA]</scope>
    <source>
        <strain evidence="7">Intl2013</strain>
        <tissue evidence="7">Whole animal</tissue>
    </source>
</reference>
<dbReference type="GO" id="GO:0030705">
    <property type="term" value="P:cytoskeleton-dependent intracellular transport"/>
    <property type="evidence" value="ECO:0007669"/>
    <property type="project" value="InterPro"/>
</dbReference>
<evidence type="ECO:0000313" key="8">
    <source>
        <dbReference type="Proteomes" id="UP000078046"/>
    </source>
</evidence>
<evidence type="ECO:0000256" key="5">
    <source>
        <dbReference type="SAM" id="MobiDB-lite"/>
    </source>
</evidence>
<dbReference type="PANTHER" id="PTHR18947:SF28">
    <property type="entry name" value="GIRDIN, ISOFORM A"/>
    <property type="match status" value="1"/>
</dbReference>
<comment type="caution">
    <text evidence="7">The sequence shown here is derived from an EMBL/GenBank/DDBJ whole genome shotgun (WGS) entry which is preliminary data.</text>
</comment>
<dbReference type="GO" id="GO:0008017">
    <property type="term" value="F:microtubule binding"/>
    <property type="evidence" value="ECO:0007669"/>
    <property type="project" value="TreeGrafter"/>
</dbReference>
<dbReference type="AlphaFoldDB" id="A0A177B8D5"/>
<organism evidence="7 8">
    <name type="scientific">Intoshia linei</name>
    <dbReference type="NCBI Taxonomy" id="1819745"/>
    <lineage>
        <taxon>Eukaryota</taxon>
        <taxon>Metazoa</taxon>
        <taxon>Spiralia</taxon>
        <taxon>Lophotrochozoa</taxon>
        <taxon>Mesozoa</taxon>
        <taxon>Orthonectida</taxon>
        <taxon>Rhopaluridae</taxon>
        <taxon>Intoshia</taxon>
    </lineage>
</organism>
<comment type="subcellular location">
    <subcellularLocation>
        <location evidence="1">Cytoplasm</location>
    </subcellularLocation>
</comment>
<accession>A0A177B8D5</accession>
<dbReference type="Proteomes" id="UP000078046">
    <property type="component" value="Unassembled WGS sequence"/>
</dbReference>
<dbReference type="Gene3D" id="1.10.418.10">
    <property type="entry name" value="Calponin-like domain"/>
    <property type="match status" value="1"/>
</dbReference>
<dbReference type="EMBL" id="LWCA01000140">
    <property type="protein sequence ID" value="OAF70505.1"/>
    <property type="molecule type" value="Genomic_DNA"/>
</dbReference>
<dbReference type="GO" id="GO:0051959">
    <property type="term" value="F:dynein light intermediate chain binding"/>
    <property type="evidence" value="ECO:0007669"/>
    <property type="project" value="TreeGrafter"/>
</dbReference>